<protein>
    <submittedName>
        <fullName evidence="1">Uncharacterized protein</fullName>
    </submittedName>
</protein>
<name>A0A517N2X1_9BACT</name>
<dbReference type="EMBL" id="CP036263">
    <property type="protein sequence ID" value="QDT01485.1"/>
    <property type="molecule type" value="Genomic_DNA"/>
</dbReference>
<accession>A0A517N2X1</accession>
<sequence length="40" mass="4312">MDLGAASIDSQRDSNGVVNPVGAQDYFFVGTNQSEHVTQR</sequence>
<evidence type="ECO:0000313" key="1">
    <source>
        <dbReference type="EMBL" id="QDT01485.1"/>
    </source>
</evidence>
<reference evidence="1 2" key="1">
    <citation type="submission" date="2019-02" db="EMBL/GenBank/DDBJ databases">
        <title>Deep-cultivation of Planctomycetes and their phenomic and genomic characterization uncovers novel biology.</title>
        <authorList>
            <person name="Wiegand S."/>
            <person name="Jogler M."/>
            <person name="Boedeker C."/>
            <person name="Pinto D."/>
            <person name="Vollmers J."/>
            <person name="Rivas-Marin E."/>
            <person name="Kohn T."/>
            <person name="Peeters S.H."/>
            <person name="Heuer A."/>
            <person name="Rast P."/>
            <person name="Oberbeckmann S."/>
            <person name="Bunk B."/>
            <person name="Jeske O."/>
            <person name="Meyerdierks A."/>
            <person name="Storesund J.E."/>
            <person name="Kallscheuer N."/>
            <person name="Luecker S."/>
            <person name="Lage O.M."/>
            <person name="Pohl T."/>
            <person name="Merkel B.J."/>
            <person name="Hornburger P."/>
            <person name="Mueller R.-W."/>
            <person name="Bruemmer F."/>
            <person name="Labrenz M."/>
            <person name="Spormann A.M."/>
            <person name="Op den Camp H."/>
            <person name="Overmann J."/>
            <person name="Amann R."/>
            <person name="Jetten M.S.M."/>
            <person name="Mascher T."/>
            <person name="Medema M.H."/>
            <person name="Devos D.P."/>
            <person name="Kaster A.-K."/>
            <person name="Ovreas L."/>
            <person name="Rohde M."/>
            <person name="Galperin M.Y."/>
            <person name="Jogler C."/>
        </authorList>
    </citation>
    <scope>NUCLEOTIDE SEQUENCE [LARGE SCALE GENOMIC DNA]</scope>
    <source>
        <strain evidence="1 2">HG15A2</strain>
    </source>
</reference>
<dbReference type="KEGG" id="amob:HG15A2_48270"/>
<keyword evidence="2" id="KW-1185">Reference proteome</keyword>
<gene>
    <name evidence="1" type="ORF">HG15A2_48270</name>
</gene>
<evidence type="ECO:0000313" key="2">
    <source>
        <dbReference type="Proteomes" id="UP000319852"/>
    </source>
</evidence>
<proteinExistence type="predicted"/>
<dbReference type="Proteomes" id="UP000319852">
    <property type="component" value="Chromosome"/>
</dbReference>
<organism evidence="1 2">
    <name type="scientific">Adhaeretor mobilis</name>
    <dbReference type="NCBI Taxonomy" id="1930276"/>
    <lineage>
        <taxon>Bacteria</taxon>
        <taxon>Pseudomonadati</taxon>
        <taxon>Planctomycetota</taxon>
        <taxon>Planctomycetia</taxon>
        <taxon>Pirellulales</taxon>
        <taxon>Lacipirellulaceae</taxon>
        <taxon>Adhaeretor</taxon>
    </lineage>
</organism>
<dbReference type="AlphaFoldDB" id="A0A517N2X1"/>